<dbReference type="AlphaFoldDB" id="A0A923MBY5"/>
<organism evidence="1 2">
    <name type="scientific">Ramlibacter albus</name>
    <dbReference type="NCBI Taxonomy" id="2079448"/>
    <lineage>
        <taxon>Bacteria</taxon>
        <taxon>Pseudomonadati</taxon>
        <taxon>Pseudomonadota</taxon>
        <taxon>Betaproteobacteria</taxon>
        <taxon>Burkholderiales</taxon>
        <taxon>Comamonadaceae</taxon>
        <taxon>Ramlibacter</taxon>
    </lineage>
</organism>
<proteinExistence type="predicted"/>
<dbReference type="Proteomes" id="UP000596827">
    <property type="component" value="Unassembled WGS sequence"/>
</dbReference>
<evidence type="ECO:0000313" key="2">
    <source>
        <dbReference type="Proteomes" id="UP000596827"/>
    </source>
</evidence>
<name>A0A923MBY5_9BURK</name>
<keyword evidence="2" id="KW-1185">Reference proteome</keyword>
<protein>
    <submittedName>
        <fullName evidence="1">DUF1439 domain-containing protein</fullName>
    </submittedName>
</protein>
<accession>A0A923MBY5</accession>
<dbReference type="RefSeq" id="WP_187084474.1">
    <property type="nucleotide sequence ID" value="NZ_JACORU010000014.1"/>
</dbReference>
<evidence type="ECO:0000313" key="1">
    <source>
        <dbReference type="EMBL" id="MBC5767982.1"/>
    </source>
</evidence>
<reference evidence="1" key="1">
    <citation type="submission" date="2020-08" db="EMBL/GenBank/DDBJ databases">
        <title>Ramlibacter sp. GTP1 16S ribosomal RNA gene genome sequencing and assembly.</title>
        <authorList>
            <person name="Kang M."/>
        </authorList>
    </citation>
    <scope>NUCLEOTIDE SEQUENCE</scope>
    <source>
        <strain evidence="1">GTP1</strain>
    </source>
</reference>
<sequence length="183" mass="20250">MLRRSLLAALFAPAVLPAQEAPRPSLRVSAAQIYKALSARFPVRWGVPGVVELSADAPQLLLAPARQQIGATLQLNASGPQMPEPQTGEVDLLFALRYEPSDRTLRAYRPDFHDVRWSRMPERTSQAVRRLLREMARQAVGEFVVHRFTDRELALADTMGVQPQTITVVDDGLLVQFGPKAAS</sequence>
<gene>
    <name evidence="1" type="ORF">H8R02_26195</name>
</gene>
<comment type="caution">
    <text evidence="1">The sequence shown here is derived from an EMBL/GenBank/DDBJ whole genome shotgun (WGS) entry which is preliminary data.</text>
</comment>
<dbReference type="EMBL" id="JACORU010000014">
    <property type="protein sequence ID" value="MBC5767982.1"/>
    <property type="molecule type" value="Genomic_DNA"/>
</dbReference>